<dbReference type="EMBL" id="UAVS01000001">
    <property type="protein sequence ID" value="SQA92826.1"/>
    <property type="molecule type" value="Genomic_DNA"/>
</dbReference>
<dbReference type="Pfam" id="PF00144">
    <property type="entry name" value="Beta-lactamase"/>
    <property type="match status" value="1"/>
</dbReference>
<evidence type="ECO:0000313" key="3">
    <source>
        <dbReference type="Proteomes" id="UP000250169"/>
    </source>
</evidence>
<proteinExistence type="predicted"/>
<dbReference type="InterPro" id="IPR050789">
    <property type="entry name" value="Diverse_Enzym_Activities"/>
</dbReference>
<evidence type="ECO:0000259" key="1">
    <source>
        <dbReference type="Pfam" id="PF00144"/>
    </source>
</evidence>
<accession>A0A2X2SI51</accession>
<gene>
    <name evidence="2" type="primary">nylB</name>
    <name evidence="2" type="ORF">NCTC11545_00186</name>
</gene>
<dbReference type="PANTHER" id="PTHR43283:SF7">
    <property type="entry name" value="BETA-LACTAMASE-RELATED DOMAIN-CONTAINING PROTEIN"/>
    <property type="match status" value="1"/>
</dbReference>
<dbReference type="InterPro" id="IPR012338">
    <property type="entry name" value="Beta-lactam/transpept-like"/>
</dbReference>
<dbReference type="EC" id="3.5.1.46" evidence="2"/>
<feature type="domain" description="Beta-lactamase-related" evidence="1">
    <location>
        <begin position="84"/>
        <end position="359"/>
    </location>
</feature>
<dbReference type="AlphaFoldDB" id="A0A2X2SI51"/>
<reference evidence="2 3" key="1">
    <citation type="submission" date="2018-06" db="EMBL/GenBank/DDBJ databases">
        <authorList>
            <consortium name="Pathogen Informatics"/>
            <person name="Doyle S."/>
        </authorList>
    </citation>
    <scope>NUCLEOTIDE SEQUENCE [LARGE SCALE GENOMIC DNA]</scope>
    <source>
        <strain evidence="2 3">NCTC11545</strain>
    </source>
</reference>
<dbReference type="GO" id="GO:0019875">
    <property type="term" value="F:6-aminohexanoate-dimer hydrolase activity"/>
    <property type="evidence" value="ECO:0007669"/>
    <property type="project" value="UniProtKB-EC"/>
</dbReference>
<dbReference type="Proteomes" id="UP000250169">
    <property type="component" value="Unassembled WGS sequence"/>
</dbReference>
<sequence>MKKFLINFVVILLLLIGTLYVAGYGYILKAVVVVYGTRHTTTFLDDYTYFDNRTIAKSPTPQPWPLSADYNKIPETPELQNAHKKYGTVAFLIIKGDSIWHEQYFEGYNTESKSNSFSMAKSYVSALLGRAIADGYIKSLDQKVSDFFPEYKKGFGAQLTVGDLSSMASGLDWDEAYYNPFSITTRAYFDKHFREKILQLRIVSPPGKAYKYLSGNTFLLGMVLEKATKKTLTQYLTESLWQPMGCESDALWQLDSKESGLEKAYCCIASNARDFARLGKLYRDNGKWNGKQLLDSTFVATSVQPRFAESPEYGYGWWLLDYKDTHFFMMRGHLGQYVIVNPTDKVIIVRLGHRTADTSPEGSKFTQDIYDYIDEAYKVLGVRRVVE</sequence>
<keyword evidence="2" id="KW-0378">Hydrolase</keyword>
<name>A0A2X2SI51_CAPOC</name>
<protein>
    <submittedName>
        <fullName evidence="2">6-aminohexanoate-dimer hydrolase</fullName>
        <ecNumber evidence="2">3.5.1.46</ecNumber>
    </submittedName>
</protein>
<evidence type="ECO:0000313" key="2">
    <source>
        <dbReference type="EMBL" id="SQA92826.1"/>
    </source>
</evidence>
<dbReference type="PANTHER" id="PTHR43283">
    <property type="entry name" value="BETA-LACTAMASE-RELATED"/>
    <property type="match status" value="1"/>
</dbReference>
<dbReference type="RefSeq" id="WP_111971929.1">
    <property type="nucleotide sequence ID" value="NZ_UAVS01000001.1"/>
</dbReference>
<dbReference type="InterPro" id="IPR001466">
    <property type="entry name" value="Beta-lactam-related"/>
</dbReference>
<dbReference type="SUPFAM" id="SSF56601">
    <property type="entry name" value="beta-lactamase/transpeptidase-like"/>
    <property type="match status" value="1"/>
</dbReference>
<dbReference type="Gene3D" id="3.40.710.10">
    <property type="entry name" value="DD-peptidase/beta-lactamase superfamily"/>
    <property type="match status" value="1"/>
</dbReference>
<organism evidence="2 3">
    <name type="scientific">Capnocytophaga ochracea</name>
    <dbReference type="NCBI Taxonomy" id="1018"/>
    <lineage>
        <taxon>Bacteria</taxon>
        <taxon>Pseudomonadati</taxon>
        <taxon>Bacteroidota</taxon>
        <taxon>Flavobacteriia</taxon>
        <taxon>Flavobacteriales</taxon>
        <taxon>Flavobacteriaceae</taxon>
        <taxon>Capnocytophaga</taxon>
    </lineage>
</organism>